<evidence type="ECO:0000313" key="2">
    <source>
        <dbReference type="Proteomes" id="UP000530038"/>
    </source>
</evidence>
<name>A0ABR5ZJJ8_9GAMM</name>
<dbReference type="RefSeq" id="WP_181838332.1">
    <property type="nucleotide sequence ID" value="NZ_JACERK010000017.1"/>
</dbReference>
<dbReference type="Pfam" id="PF16462">
    <property type="entry name" value="Phage_TAC_14"/>
    <property type="match status" value="1"/>
</dbReference>
<dbReference type="InterPro" id="IPR024410">
    <property type="entry name" value="Phage_TAC_12"/>
</dbReference>
<sequence length="114" mass="12475">MNYKNLLQPDNVPVKTTILGHPVFLCRMTAKQLDDYEKAVAAVPDGKDQASEKSRLGIQLILDALRNEDGSTPKPSELPKVDDLLASRSPGDLLEAMVAVQTVSWSTRAEAEKN</sequence>
<protein>
    <submittedName>
        <fullName evidence="1">Phage tail protein</fullName>
    </submittedName>
</protein>
<keyword evidence="2" id="KW-1185">Reference proteome</keyword>
<comment type="caution">
    <text evidence="1">The sequence shown here is derived from an EMBL/GenBank/DDBJ whole genome shotgun (WGS) entry which is preliminary data.</text>
</comment>
<dbReference type="EMBL" id="JACERK010000017">
    <property type="protein sequence ID" value="MBA5234753.1"/>
    <property type="molecule type" value="Genomic_DNA"/>
</dbReference>
<reference evidence="1 2" key="1">
    <citation type="submission" date="2020-07" db="EMBL/GenBank/DDBJ databases">
        <title>Characterization of Pectobacterium aroidearum strains causing soft rot on Amorphophallus konjac.</title>
        <authorList>
            <person name="Xie H."/>
        </authorList>
    </citation>
    <scope>NUCLEOTIDE SEQUENCE [LARGE SCALE GENOMIC DNA]</scope>
    <source>
        <strain evidence="1 2">MY10</strain>
    </source>
</reference>
<dbReference type="Proteomes" id="UP000530038">
    <property type="component" value="Unassembled WGS sequence"/>
</dbReference>
<gene>
    <name evidence="1" type="ORF">H2Y56_21980</name>
</gene>
<accession>A0ABR5ZJJ8</accession>
<evidence type="ECO:0000313" key="1">
    <source>
        <dbReference type="EMBL" id="MBA5234753.1"/>
    </source>
</evidence>
<organism evidence="1 2">
    <name type="scientific">Pectobacterium aroidearum</name>
    <dbReference type="NCBI Taxonomy" id="1201031"/>
    <lineage>
        <taxon>Bacteria</taxon>
        <taxon>Pseudomonadati</taxon>
        <taxon>Pseudomonadota</taxon>
        <taxon>Gammaproteobacteria</taxon>
        <taxon>Enterobacterales</taxon>
        <taxon>Pectobacteriaceae</taxon>
        <taxon>Pectobacterium</taxon>
    </lineage>
</organism>
<proteinExistence type="predicted"/>